<gene>
    <name evidence="2" type="ORF">N482_18430</name>
</gene>
<reference evidence="2 3" key="1">
    <citation type="submission" date="2013-07" db="EMBL/GenBank/DDBJ databases">
        <title>Comparative Genomic and Metabolomic Analysis of Twelve Strains of Pseudoalteromonas luteoviolacea.</title>
        <authorList>
            <person name="Vynne N.G."/>
            <person name="Mansson M."/>
            <person name="Gram L."/>
        </authorList>
    </citation>
    <scope>NUCLEOTIDE SEQUENCE [LARGE SCALE GENOMIC DNA]</scope>
    <source>
        <strain evidence="2 3">NCIMB 1942</strain>
    </source>
</reference>
<evidence type="ECO:0000313" key="2">
    <source>
        <dbReference type="EMBL" id="KZN43807.1"/>
    </source>
</evidence>
<proteinExistence type="predicted"/>
<dbReference type="EMBL" id="AUXT01000201">
    <property type="protein sequence ID" value="KZN43807.1"/>
    <property type="molecule type" value="Genomic_DNA"/>
</dbReference>
<evidence type="ECO:0000256" key="1">
    <source>
        <dbReference type="SAM" id="Phobius"/>
    </source>
</evidence>
<accession>A0A166Z3V2</accession>
<comment type="caution">
    <text evidence="2">The sequence shown here is derived from an EMBL/GenBank/DDBJ whole genome shotgun (WGS) entry which is preliminary data.</text>
</comment>
<dbReference type="Proteomes" id="UP000076587">
    <property type="component" value="Unassembled WGS sequence"/>
</dbReference>
<keyword evidence="1" id="KW-1133">Transmembrane helix</keyword>
<keyword evidence="1" id="KW-0472">Membrane</keyword>
<dbReference type="AlphaFoldDB" id="A0A166Z3V2"/>
<sequence length="44" mass="4814">MTPDGTFVQALALPAKAMKTAHSINFNLYITFSFLNVFCVAFTA</sequence>
<keyword evidence="1" id="KW-0812">Transmembrane</keyword>
<feature type="transmembrane region" description="Helical" evidence="1">
    <location>
        <begin position="26"/>
        <end position="43"/>
    </location>
</feature>
<evidence type="ECO:0000313" key="3">
    <source>
        <dbReference type="Proteomes" id="UP000076587"/>
    </source>
</evidence>
<protein>
    <submittedName>
        <fullName evidence="2">Uncharacterized protein</fullName>
    </submittedName>
</protein>
<organism evidence="2 3">
    <name type="scientific">Pseudoalteromonas luteoviolacea NCIMB 1942</name>
    <dbReference type="NCBI Taxonomy" id="1365253"/>
    <lineage>
        <taxon>Bacteria</taxon>
        <taxon>Pseudomonadati</taxon>
        <taxon>Pseudomonadota</taxon>
        <taxon>Gammaproteobacteria</taxon>
        <taxon>Alteromonadales</taxon>
        <taxon>Pseudoalteromonadaceae</taxon>
        <taxon>Pseudoalteromonas</taxon>
    </lineage>
</organism>
<name>A0A166Z3V2_9GAMM</name>
<dbReference type="PATRIC" id="fig|1365253.3.peg.4445"/>